<sequence length="111" mass="11674">MCGVGAAWLTLVRMRDSWDGCEIELDAGGRFAMTFLFLVALIVMPLMSTAIGASSILANAKLLRTDPLARRSTLAPIAITVVGGVGLWLVVEFLVSKGAPPVGYCGHLRGA</sequence>
<accession>A0A3M2L5T2</accession>
<evidence type="ECO:0000313" key="3">
    <source>
        <dbReference type="Proteomes" id="UP000279275"/>
    </source>
</evidence>
<protein>
    <submittedName>
        <fullName evidence="2">Uncharacterized protein</fullName>
    </submittedName>
</protein>
<keyword evidence="1" id="KW-1133">Transmembrane helix</keyword>
<organism evidence="2 3">
    <name type="scientific">Nocardia stercoris</name>
    <dbReference type="NCBI Taxonomy" id="2483361"/>
    <lineage>
        <taxon>Bacteria</taxon>
        <taxon>Bacillati</taxon>
        <taxon>Actinomycetota</taxon>
        <taxon>Actinomycetes</taxon>
        <taxon>Mycobacteriales</taxon>
        <taxon>Nocardiaceae</taxon>
        <taxon>Nocardia</taxon>
    </lineage>
</organism>
<evidence type="ECO:0000256" key="1">
    <source>
        <dbReference type="SAM" id="Phobius"/>
    </source>
</evidence>
<name>A0A3M2L5T2_9NOCA</name>
<keyword evidence="1" id="KW-0472">Membrane</keyword>
<reference evidence="2 3" key="1">
    <citation type="submission" date="2018-10" db="EMBL/GenBank/DDBJ databases">
        <title>Isolation from cow dung.</title>
        <authorList>
            <person name="Ling L."/>
        </authorList>
    </citation>
    <scope>NUCLEOTIDE SEQUENCE [LARGE SCALE GENOMIC DNA]</scope>
    <source>
        <strain evidence="2 3">NEAU-LL90</strain>
    </source>
</reference>
<dbReference type="Proteomes" id="UP000279275">
    <property type="component" value="Unassembled WGS sequence"/>
</dbReference>
<gene>
    <name evidence="2" type="ORF">EBN03_24265</name>
</gene>
<feature type="transmembrane region" description="Helical" evidence="1">
    <location>
        <begin position="33"/>
        <end position="60"/>
    </location>
</feature>
<comment type="caution">
    <text evidence="2">The sequence shown here is derived from an EMBL/GenBank/DDBJ whole genome shotgun (WGS) entry which is preliminary data.</text>
</comment>
<dbReference type="EMBL" id="RFFH01000012">
    <property type="protein sequence ID" value="RMI29908.1"/>
    <property type="molecule type" value="Genomic_DNA"/>
</dbReference>
<evidence type="ECO:0000313" key="2">
    <source>
        <dbReference type="EMBL" id="RMI29908.1"/>
    </source>
</evidence>
<keyword evidence="1" id="KW-0812">Transmembrane</keyword>
<dbReference type="AlphaFoldDB" id="A0A3M2L5T2"/>
<proteinExistence type="predicted"/>
<feature type="transmembrane region" description="Helical" evidence="1">
    <location>
        <begin position="72"/>
        <end position="91"/>
    </location>
</feature>
<keyword evidence="3" id="KW-1185">Reference proteome</keyword>